<dbReference type="Gramene" id="KGN43213">
    <property type="protein sequence ID" value="KGN43213"/>
    <property type="gene ID" value="Csa_7G009090"/>
</dbReference>
<reference evidence="2 3" key="3">
    <citation type="journal article" date="2010" name="BMC Genomics">
        <title>Transcriptome sequencing and comparative analysis of cucumber flowers with different sex types.</title>
        <authorList>
            <person name="Guo S."/>
            <person name="Zheng Y."/>
            <person name="Joung J.G."/>
            <person name="Liu S."/>
            <person name="Zhang Z."/>
            <person name="Crasta O.R."/>
            <person name="Sobral B.W."/>
            <person name="Xu Y."/>
            <person name="Huang S."/>
            <person name="Fei Z."/>
        </authorList>
    </citation>
    <scope>NUCLEOTIDE SEQUENCE [LARGE SCALE GENOMIC DNA]</scope>
    <source>
        <strain evidence="3">cv. 9930</strain>
    </source>
</reference>
<protein>
    <submittedName>
        <fullName evidence="2">Uncharacterized protein</fullName>
    </submittedName>
</protein>
<evidence type="ECO:0000313" key="3">
    <source>
        <dbReference type="Proteomes" id="UP000029981"/>
    </source>
</evidence>
<reference evidence="2 3" key="4">
    <citation type="journal article" date="2011" name="BMC Genomics">
        <title>RNA-Seq improves annotation of protein-coding genes in the cucumber genome.</title>
        <authorList>
            <person name="Li Z."/>
            <person name="Zhang Z."/>
            <person name="Yan P."/>
            <person name="Huang S."/>
            <person name="Fei Z."/>
            <person name="Lin K."/>
        </authorList>
    </citation>
    <scope>NUCLEOTIDE SEQUENCE [LARGE SCALE GENOMIC DNA]</scope>
    <source>
        <strain evidence="3">cv. 9930</strain>
    </source>
</reference>
<feature type="signal peptide" evidence="1">
    <location>
        <begin position="1"/>
        <end position="20"/>
    </location>
</feature>
<dbReference type="AlphaFoldDB" id="A0A0A0K168"/>
<reference evidence="2 3" key="2">
    <citation type="journal article" date="2009" name="PLoS ONE">
        <title>An integrated genetic and cytogenetic map of the cucumber genome.</title>
        <authorList>
            <person name="Ren Y."/>
            <person name="Zhang Z."/>
            <person name="Liu J."/>
            <person name="Staub J.E."/>
            <person name="Han Y."/>
            <person name="Cheng Z."/>
            <person name="Li X."/>
            <person name="Lu J."/>
            <person name="Miao H."/>
            <person name="Kang H."/>
            <person name="Xie B."/>
            <person name="Gu X."/>
            <person name="Wang X."/>
            <person name="Du Y."/>
            <person name="Jin W."/>
            <person name="Huang S."/>
        </authorList>
    </citation>
    <scope>NUCLEOTIDE SEQUENCE [LARGE SCALE GENOMIC DNA]</scope>
    <source>
        <strain evidence="3">cv. 9930</strain>
    </source>
</reference>
<evidence type="ECO:0000313" key="2">
    <source>
        <dbReference type="EMBL" id="KGN43213.1"/>
    </source>
</evidence>
<proteinExistence type="predicted"/>
<sequence length="70" mass="7833">MLYSLGIICMNAISLMMGLGSRVELQAIWQAKPRGSLLSLSFTGPNWLISSPPLVAQELRRTEIFHLVYI</sequence>
<gene>
    <name evidence="2" type="ORF">Csa_7G009090</name>
</gene>
<dbReference type="Proteomes" id="UP000029981">
    <property type="component" value="Chromosome 7"/>
</dbReference>
<keyword evidence="3" id="KW-1185">Reference proteome</keyword>
<name>A0A0A0K168_CUCSA</name>
<organism evidence="2 3">
    <name type="scientific">Cucumis sativus</name>
    <name type="common">Cucumber</name>
    <dbReference type="NCBI Taxonomy" id="3659"/>
    <lineage>
        <taxon>Eukaryota</taxon>
        <taxon>Viridiplantae</taxon>
        <taxon>Streptophyta</taxon>
        <taxon>Embryophyta</taxon>
        <taxon>Tracheophyta</taxon>
        <taxon>Spermatophyta</taxon>
        <taxon>Magnoliopsida</taxon>
        <taxon>eudicotyledons</taxon>
        <taxon>Gunneridae</taxon>
        <taxon>Pentapetalae</taxon>
        <taxon>rosids</taxon>
        <taxon>fabids</taxon>
        <taxon>Cucurbitales</taxon>
        <taxon>Cucurbitaceae</taxon>
        <taxon>Benincaseae</taxon>
        <taxon>Cucumis</taxon>
    </lineage>
</organism>
<evidence type="ECO:0000256" key="1">
    <source>
        <dbReference type="SAM" id="SignalP"/>
    </source>
</evidence>
<accession>A0A0A0K168</accession>
<dbReference type="EMBL" id="CM002928">
    <property type="protein sequence ID" value="KGN43213.1"/>
    <property type="molecule type" value="Genomic_DNA"/>
</dbReference>
<keyword evidence="1" id="KW-0732">Signal</keyword>
<reference evidence="2 3" key="1">
    <citation type="journal article" date="2009" name="Nat. Genet.">
        <title>The genome of the cucumber, Cucumis sativus L.</title>
        <authorList>
            <person name="Huang S."/>
            <person name="Li R."/>
            <person name="Zhang Z."/>
            <person name="Li L."/>
            <person name="Gu X."/>
            <person name="Fan W."/>
            <person name="Lucas W.J."/>
            <person name="Wang X."/>
            <person name="Xie B."/>
            <person name="Ni P."/>
            <person name="Ren Y."/>
            <person name="Zhu H."/>
            <person name="Li J."/>
            <person name="Lin K."/>
            <person name="Jin W."/>
            <person name="Fei Z."/>
            <person name="Li G."/>
            <person name="Staub J."/>
            <person name="Kilian A."/>
            <person name="van der Vossen E.A."/>
            <person name="Wu Y."/>
            <person name="Guo J."/>
            <person name="He J."/>
            <person name="Jia Z."/>
            <person name="Ren Y."/>
            <person name="Tian G."/>
            <person name="Lu Y."/>
            <person name="Ruan J."/>
            <person name="Qian W."/>
            <person name="Wang M."/>
            <person name="Huang Q."/>
            <person name="Li B."/>
            <person name="Xuan Z."/>
            <person name="Cao J."/>
            <person name="Asan"/>
            <person name="Wu Z."/>
            <person name="Zhang J."/>
            <person name="Cai Q."/>
            <person name="Bai Y."/>
            <person name="Zhao B."/>
            <person name="Han Y."/>
            <person name="Li Y."/>
            <person name="Li X."/>
            <person name="Wang S."/>
            <person name="Shi Q."/>
            <person name="Liu S."/>
            <person name="Cho W.K."/>
            <person name="Kim J.Y."/>
            <person name="Xu Y."/>
            <person name="Heller-Uszynska K."/>
            <person name="Miao H."/>
            <person name="Cheng Z."/>
            <person name="Zhang S."/>
            <person name="Wu J."/>
            <person name="Yang Y."/>
            <person name="Kang H."/>
            <person name="Li M."/>
            <person name="Liang H."/>
            <person name="Ren X."/>
            <person name="Shi Z."/>
            <person name="Wen M."/>
            <person name="Jian M."/>
            <person name="Yang H."/>
            <person name="Zhang G."/>
            <person name="Yang Z."/>
            <person name="Chen R."/>
            <person name="Liu S."/>
            <person name="Li J."/>
            <person name="Ma L."/>
            <person name="Liu H."/>
            <person name="Zhou Y."/>
            <person name="Zhao J."/>
            <person name="Fang X."/>
            <person name="Li G."/>
            <person name="Fang L."/>
            <person name="Li Y."/>
            <person name="Liu D."/>
            <person name="Zheng H."/>
            <person name="Zhang Y."/>
            <person name="Qin N."/>
            <person name="Li Z."/>
            <person name="Yang G."/>
            <person name="Yang S."/>
            <person name="Bolund L."/>
            <person name="Kristiansen K."/>
            <person name="Zheng H."/>
            <person name="Li S."/>
            <person name="Zhang X."/>
            <person name="Yang H."/>
            <person name="Wang J."/>
            <person name="Sun R."/>
            <person name="Zhang B."/>
            <person name="Jiang S."/>
            <person name="Wang J."/>
            <person name="Du Y."/>
            <person name="Li S."/>
        </authorList>
    </citation>
    <scope>NUCLEOTIDE SEQUENCE [LARGE SCALE GENOMIC DNA]</scope>
    <source>
        <strain evidence="3">cv. 9930</strain>
    </source>
</reference>
<feature type="chain" id="PRO_5001964778" evidence="1">
    <location>
        <begin position="21"/>
        <end position="70"/>
    </location>
</feature>